<evidence type="ECO:0000256" key="1">
    <source>
        <dbReference type="ARBA" id="ARBA00006806"/>
    </source>
</evidence>
<comment type="subunit">
    <text evidence="3">Supercomplex made of cofactors A to E. Cofactors A and D function by capturing and stabilizing tubulin in a quasi-native conformation. Cofactor E binds to the cofactor D-tubulin complex; interaction with cofactor C then causes the release of tubulin polypeptides that are committed to the native state.</text>
</comment>
<dbReference type="InterPro" id="IPR036126">
    <property type="entry name" value="TBCA_sf"/>
</dbReference>
<keyword evidence="3" id="KW-0963">Cytoplasm</keyword>
<dbReference type="AlphaFoldDB" id="A0A4Z1P2U4"/>
<keyword evidence="5" id="KW-1185">Reference proteome</keyword>
<dbReference type="GO" id="GO:0005874">
    <property type="term" value="C:microtubule"/>
    <property type="evidence" value="ECO:0007669"/>
    <property type="project" value="UniProtKB-KW"/>
</dbReference>
<proteinExistence type="inferred from homology"/>
<keyword evidence="3" id="KW-0493">Microtubule</keyword>
<dbReference type="Pfam" id="PF02970">
    <property type="entry name" value="TBCA"/>
    <property type="match status" value="1"/>
</dbReference>
<accession>A0A4Z1P2U4</accession>
<dbReference type="GO" id="GO:0007023">
    <property type="term" value="P:post-chaperonin tubulin folding pathway"/>
    <property type="evidence" value="ECO:0007669"/>
    <property type="project" value="UniProtKB-UniRule"/>
</dbReference>
<dbReference type="GO" id="GO:0048487">
    <property type="term" value="F:beta-tubulin binding"/>
    <property type="evidence" value="ECO:0007669"/>
    <property type="project" value="InterPro"/>
</dbReference>
<comment type="subcellular location">
    <subcellularLocation>
        <location evidence="3">Cytoplasm</location>
        <location evidence="3">Cytoskeleton</location>
    </subcellularLocation>
</comment>
<dbReference type="SUPFAM" id="SSF46988">
    <property type="entry name" value="Tubulin chaperone cofactor A"/>
    <property type="match status" value="1"/>
</dbReference>
<comment type="caution">
    <text evidence="4">The sequence shown here is derived from an EMBL/GenBank/DDBJ whole genome shotgun (WGS) entry which is preliminary data.</text>
</comment>
<organism evidence="4 5">
    <name type="scientific">Venturia nashicola</name>
    <dbReference type="NCBI Taxonomy" id="86259"/>
    <lineage>
        <taxon>Eukaryota</taxon>
        <taxon>Fungi</taxon>
        <taxon>Dikarya</taxon>
        <taxon>Ascomycota</taxon>
        <taxon>Pezizomycotina</taxon>
        <taxon>Dothideomycetes</taxon>
        <taxon>Pleosporomycetidae</taxon>
        <taxon>Venturiales</taxon>
        <taxon>Venturiaceae</taxon>
        <taxon>Venturia</taxon>
    </lineage>
</organism>
<evidence type="ECO:0000256" key="2">
    <source>
        <dbReference type="ARBA" id="ARBA00023186"/>
    </source>
</evidence>
<dbReference type="STRING" id="86259.A0A4Z1P2U4"/>
<gene>
    <name evidence="4" type="ORF">E6O75_ATG10979</name>
</gene>
<keyword evidence="2 3" id="KW-0143">Chaperone</keyword>
<comment type="similarity">
    <text evidence="1 3">Belongs to the TBCA family.</text>
</comment>
<evidence type="ECO:0000256" key="3">
    <source>
        <dbReference type="RuleBase" id="RU364030"/>
    </source>
</evidence>
<evidence type="ECO:0000313" key="4">
    <source>
        <dbReference type="EMBL" id="TID22185.1"/>
    </source>
</evidence>
<dbReference type="Gene3D" id="1.20.58.90">
    <property type="match status" value="1"/>
</dbReference>
<dbReference type="PANTHER" id="PTHR21500:SF0">
    <property type="entry name" value="TUBULIN-SPECIFIC CHAPERONE A"/>
    <property type="match status" value="1"/>
</dbReference>
<protein>
    <recommendedName>
        <fullName evidence="3">Tubulin-specific chaperone A</fullName>
    </recommendedName>
</protein>
<reference evidence="4 5" key="1">
    <citation type="submission" date="2019-04" db="EMBL/GenBank/DDBJ databases">
        <title>High contiguity whole genome sequence and gene annotation resource for two Venturia nashicola isolates.</title>
        <authorList>
            <person name="Prokchorchik M."/>
            <person name="Won K."/>
            <person name="Lee Y."/>
            <person name="Choi E.D."/>
            <person name="Segonzac C."/>
            <person name="Sohn K.H."/>
        </authorList>
    </citation>
    <scope>NUCLEOTIDE SEQUENCE [LARGE SCALE GENOMIC DNA]</scope>
    <source>
        <strain evidence="4 5">PRI2</strain>
    </source>
</reference>
<name>A0A4Z1P2U4_9PEZI</name>
<sequence>MAPPSKLTISTSSLHRLIKEESSYHKELTNQQARIATLEQPSEDENAEYKLKQEKQALEETRAVLPSMKTKIKEALLKLEEQLEATGADAPESEVTKAKEVIASAKEAVKE</sequence>
<dbReference type="EMBL" id="SNSC02000008">
    <property type="protein sequence ID" value="TID22185.1"/>
    <property type="molecule type" value="Genomic_DNA"/>
</dbReference>
<dbReference type="GO" id="GO:0007021">
    <property type="term" value="P:tubulin complex assembly"/>
    <property type="evidence" value="ECO:0007669"/>
    <property type="project" value="UniProtKB-UniRule"/>
</dbReference>
<dbReference type="Proteomes" id="UP000298493">
    <property type="component" value="Unassembled WGS sequence"/>
</dbReference>
<evidence type="ECO:0000313" key="5">
    <source>
        <dbReference type="Proteomes" id="UP000298493"/>
    </source>
</evidence>
<dbReference type="InterPro" id="IPR004226">
    <property type="entry name" value="TBCA"/>
</dbReference>
<dbReference type="PANTHER" id="PTHR21500">
    <property type="entry name" value="TUBULIN-SPECIFIC CHAPERONE A"/>
    <property type="match status" value="1"/>
</dbReference>
<keyword evidence="3" id="KW-0206">Cytoskeleton</keyword>
<dbReference type="GO" id="GO:0005829">
    <property type="term" value="C:cytosol"/>
    <property type="evidence" value="ECO:0007669"/>
    <property type="project" value="TreeGrafter"/>
</dbReference>